<dbReference type="InterPro" id="IPR013792">
    <property type="entry name" value="RNA3'P_cycl/enolpyr_Trfase_a/b"/>
</dbReference>
<dbReference type="PATRIC" id="fig|768679.9.peg.1772"/>
<comment type="similarity">
    <text evidence="2">Belongs to the EPSP synthase family.</text>
</comment>
<dbReference type="GeneID" id="11262636"/>
<evidence type="ECO:0000256" key="1">
    <source>
        <dbReference type="ARBA" id="ARBA00004811"/>
    </source>
</evidence>
<gene>
    <name evidence="9" type="primary">aroA</name>
    <name evidence="9" type="ordered locus">TTX_1751</name>
</gene>
<feature type="domain" description="Enolpyruvate transferase" evidence="8">
    <location>
        <begin position="5"/>
        <end position="394"/>
    </location>
</feature>
<dbReference type="Proteomes" id="UP000002654">
    <property type="component" value="Chromosome"/>
</dbReference>
<dbReference type="PANTHER" id="PTHR21090:SF5">
    <property type="entry name" value="PENTAFUNCTIONAL AROM POLYPEPTIDE"/>
    <property type="match status" value="1"/>
</dbReference>
<evidence type="ECO:0000259" key="8">
    <source>
        <dbReference type="Pfam" id="PF00275"/>
    </source>
</evidence>
<reference evidence="9 10" key="1">
    <citation type="journal article" date="2011" name="PLoS ONE">
        <title>The complete genome sequence of Thermoproteus tenax: a physiologically versatile member of the Crenarchaeota.</title>
        <authorList>
            <person name="Siebers B."/>
            <person name="Zaparty M."/>
            <person name="Raddatz G."/>
            <person name="Tjaden B."/>
            <person name="Albers S.V."/>
            <person name="Bell S.D."/>
            <person name="Blombach F."/>
            <person name="Kletzin A."/>
            <person name="Kyrpides N."/>
            <person name="Lanz C."/>
            <person name="Plagens A."/>
            <person name="Rampp M."/>
            <person name="Rosinus A."/>
            <person name="von Jan M."/>
            <person name="Makarova K.S."/>
            <person name="Klenk H.P."/>
            <person name="Schuster S.C."/>
            <person name="Hensel R."/>
        </authorList>
    </citation>
    <scope>NUCLEOTIDE SEQUENCE [LARGE SCALE GENOMIC DNA]</scope>
    <source>
        <strain evidence="10">ATCC 35583 / DSM 2078 / JCM 9277 / NBRC 100435 / Kra 1</strain>
    </source>
</reference>
<dbReference type="AlphaFoldDB" id="G4RLC7"/>
<keyword evidence="10" id="KW-1185">Reference proteome</keyword>
<evidence type="ECO:0000313" key="10">
    <source>
        <dbReference type="Proteomes" id="UP000002654"/>
    </source>
</evidence>
<accession>G4RLC7</accession>
<sequence length="404" mass="43230">MLCVKPSPIEGEFPAPPSKPMSQRYIFASALAEGATEIGPLELSDDVVAALRAIQPISSIELRGDLAVIERRTPDRYRAFSVGDSGFTGRVATALYAGIEGFTAIFMAEQLSRRPLRDLVDVLSSYARIVWLPGVVLIDSSGVRRVDVKIRGDVTSQYISGLMFLSTVAEEGGRIEVTGERKSWQYVEATGDVIRIFGGQAEVEDNVIYVRGPLKSPGRLAVPGDYSLSAFLMVGAAITGGRARITNLRGGPDEQIVDILQDAGVSVVLSDGAVSVEGQPARPLDVDLSTAPDLAPPVALLGAFTAGASKIRGVQHLAYKESNRIESISDIVRRLGARAEYSNGVLTVEGPPRRRDVAFECHGDHRICLMALTAMRAVGGCVNDLAPLAKTWPSAVLYLLQSKP</sequence>
<dbReference type="HOGENOM" id="CLU_024321_0_0_2"/>
<protein>
    <recommendedName>
        <fullName evidence="3">3-phosphoshikimate 1-carboxyvinyltransferase</fullName>
        <ecNumber evidence="3">2.5.1.19</ecNumber>
    </recommendedName>
</protein>
<dbReference type="InterPro" id="IPR006264">
    <property type="entry name" value="EPSP_synthase"/>
</dbReference>
<dbReference type="Pfam" id="PF00275">
    <property type="entry name" value="EPSP_synthase"/>
    <property type="match status" value="1"/>
</dbReference>
<dbReference type="EMBL" id="FN869859">
    <property type="protein sequence ID" value="CCC82372.1"/>
    <property type="molecule type" value="Genomic_DNA"/>
</dbReference>
<dbReference type="InterPro" id="IPR036968">
    <property type="entry name" value="Enolpyruvate_Tfrase_sf"/>
</dbReference>
<evidence type="ECO:0000256" key="2">
    <source>
        <dbReference type="ARBA" id="ARBA00009948"/>
    </source>
</evidence>
<organism evidence="9 10">
    <name type="scientific">Thermoproteus tenax (strain ATCC 35583 / DSM 2078 / JCM 9277 / NBRC 100435 / Kra 1)</name>
    <dbReference type="NCBI Taxonomy" id="768679"/>
    <lineage>
        <taxon>Archaea</taxon>
        <taxon>Thermoproteota</taxon>
        <taxon>Thermoprotei</taxon>
        <taxon>Thermoproteales</taxon>
        <taxon>Thermoproteaceae</taxon>
        <taxon>Thermoproteus</taxon>
    </lineage>
</organism>
<dbReference type="PaxDb" id="768679-TTX_1751"/>
<proteinExistence type="inferred from homology"/>
<dbReference type="KEGG" id="ttn:TTX_1751"/>
<dbReference type="EC" id="2.5.1.19" evidence="3"/>
<keyword evidence="4" id="KW-0028">Amino-acid biosynthesis</keyword>
<dbReference type="InterPro" id="IPR001986">
    <property type="entry name" value="Enolpyruvate_Tfrase_dom"/>
</dbReference>
<evidence type="ECO:0000256" key="7">
    <source>
        <dbReference type="ARBA" id="ARBA00044633"/>
    </source>
</evidence>
<evidence type="ECO:0000256" key="5">
    <source>
        <dbReference type="ARBA" id="ARBA00022679"/>
    </source>
</evidence>
<evidence type="ECO:0000256" key="3">
    <source>
        <dbReference type="ARBA" id="ARBA00012450"/>
    </source>
</evidence>
<comment type="pathway">
    <text evidence="1">Metabolic intermediate biosynthesis; chorismate biosynthesis; chorismate from D-erythrose 4-phosphate and phosphoenolpyruvate: step 6/7.</text>
</comment>
<dbReference type="PIRSF" id="PIRSF000505">
    <property type="entry name" value="EPSPS"/>
    <property type="match status" value="1"/>
</dbReference>
<comment type="catalytic activity">
    <reaction evidence="7">
        <text>3-phosphoshikimate + phosphoenolpyruvate = 5-O-(1-carboxyvinyl)-3-phosphoshikimate + phosphate</text>
        <dbReference type="Rhea" id="RHEA:21256"/>
        <dbReference type="ChEBI" id="CHEBI:43474"/>
        <dbReference type="ChEBI" id="CHEBI:57701"/>
        <dbReference type="ChEBI" id="CHEBI:58702"/>
        <dbReference type="ChEBI" id="CHEBI:145989"/>
        <dbReference type="EC" id="2.5.1.19"/>
    </reaction>
    <physiologicalReaction direction="left-to-right" evidence="7">
        <dbReference type="Rhea" id="RHEA:21257"/>
    </physiologicalReaction>
</comment>
<dbReference type="SUPFAM" id="SSF55205">
    <property type="entry name" value="EPT/RTPC-like"/>
    <property type="match status" value="1"/>
</dbReference>
<evidence type="ECO:0000256" key="6">
    <source>
        <dbReference type="ARBA" id="ARBA00023141"/>
    </source>
</evidence>
<dbReference type="UniPathway" id="UPA00053">
    <property type="reaction ID" value="UER00089"/>
</dbReference>
<dbReference type="STRING" id="768679.TTX_1751"/>
<name>G4RLC7_THETK</name>
<dbReference type="Gene3D" id="3.65.10.10">
    <property type="entry name" value="Enolpyruvate transferase domain"/>
    <property type="match status" value="2"/>
</dbReference>
<keyword evidence="5 9" id="KW-0808">Transferase</keyword>
<dbReference type="eggNOG" id="arCOG04134">
    <property type="taxonomic scope" value="Archaea"/>
</dbReference>
<dbReference type="GO" id="GO:0008652">
    <property type="term" value="P:amino acid biosynthetic process"/>
    <property type="evidence" value="ECO:0007669"/>
    <property type="project" value="UniProtKB-KW"/>
</dbReference>
<evidence type="ECO:0000313" key="9">
    <source>
        <dbReference type="EMBL" id="CCC82372.1"/>
    </source>
</evidence>
<dbReference type="PANTHER" id="PTHR21090">
    <property type="entry name" value="AROM/DEHYDROQUINATE SYNTHASE"/>
    <property type="match status" value="1"/>
</dbReference>
<keyword evidence="6" id="KW-0057">Aromatic amino acid biosynthesis</keyword>
<dbReference type="OrthoDB" id="43788at2157"/>
<evidence type="ECO:0000256" key="4">
    <source>
        <dbReference type="ARBA" id="ARBA00022605"/>
    </source>
</evidence>
<dbReference type="GO" id="GO:0009073">
    <property type="term" value="P:aromatic amino acid family biosynthetic process"/>
    <property type="evidence" value="ECO:0007669"/>
    <property type="project" value="UniProtKB-KW"/>
</dbReference>
<dbReference type="RefSeq" id="WP_014127626.1">
    <property type="nucleotide sequence ID" value="NC_016070.1"/>
</dbReference>
<dbReference type="GO" id="GO:0003866">
    <property type="term" value="F:3-phosphoshikimate 1-carboxyvinyltransferase activity"/>
    <property type="evidence" value="ECO:0007669"/>
    <property type="project" value="UniProtKB-EC"/>
</dbReference>
<dbReference type="GO" id="GO:0009423">
    <property type="term" value="P:chorismate biosynthetic process"/>
    <property type="evidence" value="ECO:0007669"/>
    <property type="project" value="UniProtKB-UniPathway"/>
</dbReference>